<evidence type="ECO:0000259" key="4">
    <source>
        <dbReference type="PROSITE" id="PS51037"/>
    </source>
</evidence>
<reference evidence="5" key="1">
    <citation type="journal article" date="2018" name="Genome Biol. Evol.">
        <title>Genomics and development of Lentinus tigrinus, a white-rot wood-decaying mushroom with dimorphic fruiting bodies.</title>
        <authorList>
            <person name="Wu B."/>
            <person name="Xu Z."/>
            <person name="Knudson A."/>
            <person name="Carlson A."/>
            <person name="Chen N."/>
            <person name="Kovaka S."/>
            <person name="LaButti K."/>
            <person name="Lipzen A."/>
            <person name="Pennachio C."/>
            <person name="Riley R."/>
            <person name="Schakwitz W."/>
            <person name="Umezawa K."/>
            <person name="Ohm R.A."/>
            <person name="Grigoriev I.V."/>
            <person name="Nagy L.G."/>
            <person name="Gibbons J."/>
            <person name="Hibbett D."/>
        </authorList>
    </citation>
    <scope>NUCLEOTIDE SEQUENCE [LARGE SCALE GENOMIC DNA]</scope>
    <source>
        <strain evidence="5">ALCF2SS1-6</strain>
    </source>
</reference>
<feature type="compositionally biased region" description="Low complexity" evidence="3">
    <location>
        <begin position="860"/>
        <end position="872"/>
    </location>
</feature>
<feature type="compositionally biased region" description="Polar residues" evidence="3">
    <location>
        <begin position="329"/>
        <end position="338"/>
    </location>
</feature>
<dbReference type="EMBL" id="ML122259">
    <property type="protein sequence ID" value="RPD62519.1"/>
    <property type="molecule type" value="Genomic_DNA"/>
</dbReference>
<evidence type="ECO:0000256" key="1">
    <source>
        <dbReference type="ARBA" id="ARBA00023242"/>
    </source>
</evidence>
<protein>
    <recommendedName>
        <fullName evidence="4">YEATS domain-containing protein</fullName>
    </recommendedName>
</protein>
<gene>
    <name evidence="5" type="ORF">L227DRAFT_620848</name>
</gene>
<feature type="region of interest" description="Disordered" evidence="3">
    <location>
        <begin position="318"/>
        <end position="341"/>
    </location>
</feature>
<dbReference type="GO" id="GO:0005634">
    <property type="term" value="C:nucleus"/>
    <property type="evidence" value="ECO:0007669"/>
    <property type="project" value="UniProtKB-SubCell"/>
</dbReference>
<proteinExistence type="predicted"/>
<dbReference type="STRING" id="1328759.A0A5C2SH57"/>
<evidence type="ECO:0000256" key="2">
    <source>
        <dbReference type="PROSITE-ProRule" id="PRU00376"/>
    </source>
</evidence>
<dbReference type="InterPro" id="IPR055127">
    <property type="entry name" value="YEATS2_3HBD"/>
</dbReference>
<dbReference type="InterPro" id="IPR055129">
    <property type="entry name" value="YEATS_dom"/>
</dbReference>
<comment type="subcellular location">
    <subcellularLocation>
        <location evidence="2">Nucleus</location>
    </subcellularLocation>
</comment>
<dbReference type="PROSITE" id="PS51037">
    <property type="entry name" value="YEATS"/>
    <property type="match status" value="1"/>
</dbReference>
<feature type="region of interest" description="Disordered" evidence="3">
    <location>
        <begin position="831"/>
        <end position="872"/>
    </location>
</feature>
<dbReference type="PANTHER" id="PTHR48125">
    <property type="entry name" value="LP07818P1"/>
    <property type="match status" value="1"/>
</dbReference>
<evidence type="ECO:0000313" key="6">
    <source>
        <dbReference type="Proteomes" id="UP000313359"/>
    </source>
</evidence>
<dbReference type="PANTHER" id="PTHR48125:SF12">
    <property type="entry name" value="AT HOOK TRANSCRIPTION FACTOR FAMILY-RELATED"/>
    <property type="match status" value="1"/>
</dbReference>
<feature type="domain" description="YEATS" evidence="4">
    <location>
        <begin position="397"/>
        <end position="540"/>
    </location>
</feature>
<keyword evidence="6" id="KW-1185">Reference proteome</keyword>
<dbReference type="AlphaFoldDB" id="A0A5C2SH57"/>
<name>A0A5C2SH57_9APHY</name>
<feature type="region of interest" description="Disordered" evidence="3">
    <location>
        <begin position="117"/>
        <end position="146"/>
    </location>
</feature>
<feature type="compositionally biased region" description="Basic and acidic residues" evidence="3">
    <location>
        <begin position="382"/>
        <end position="392"/>
    </location>
</feature>
<dbReference type="Proteomes" id="UP000313359">
    <property type="component" value="Unassembled WGS sequence"/>
</dbReference>
<feature type="region of interest" description="Disordered" evidence="3">
    <location>
        <begin position="671"/>
        <end position="699"/>
    </location>
</feature>
<dbReference type="OrthoDB" id="1741717at2759"/>
<dbReference type="Pfam" id="PF22951">
    <property type="entry name" value="3HBD"/>
    <property type="match status" value="1"/>
</dbReference>
<feature type="compositionally biased region" description="Low complexity" evidence="3">
    <location>
        <begin position="122"/>
        <end position="135"/>
    </location>
</feature>
<accession>A0A5C2SH57</accession>
<evidence type="ECO:0000256" key="3">
    <source>
        <dbReference type="SAM" id="MobiDB-lite"/>
    </source>
</evidence>
<dbReference type="Gene3D" id="2.60.40.1970">
    <property type="entry name" value="YEATS domain"/>
    <property type="match status" value="1"/>
</dbReference>
<feature type="compositionally biased region" description="Pro residues" evidence="3">
    <location>
        <begin position="272"/>
        <end position="283"/>
    </location>
</feature>
<keyword evidence="1 2" id="KW-0539">Nucleus</keyword>
<evidence type="ECO:0000313" key="5">
    <source>
        <dbReference type="EMBL" id="RPD62519.1"/>
    </source>
</evidence>
<dbReference type="InterPro" id="IPR038704">
    <property type="entry name" value="YEAST_sf"/>
</dbReference>
<feature type="region of interest" description="Disordered" evidence="3">
    <location>
        <begin position="354"/>
        <end position="392"/>
    </location>
</feature>
<sequence>MNDENTGLDGDRPRKRRRLSDPYTPTLQQLALEEIDLEIAIRQRIADTIQARLTWASLLRESLRTSTNGSGSFREAALDALDAIEEPCAFIYNRESHLAPPPVPPLANIPPSVVPPTDHLLSRTSSRSTRTRGLARPPPAPPKRLLFLRDTSTNPPEIAKLACSVCSRSDFSNLQGLLNHCRLRHQLEFGSHDECMQSCAVLVPEAERDFIVANGIELAGVSLPSLKRLFEIAVGAGENVKLPEILKSPAPQVKMEASDSPLPVPSEAVPSQSPPPEPTPPPATQSSSHVSRTLGYHVDTPALAPFLGRAPKQRQINVRADEDDPVDIQGSSGSSGLQARSMWRKPYNHRNAARKELDEVVPLSDLPATIDEKPDEGDGEGEEHAAKGERSRLQMLSGTRFHIAARVQVADYSLFIPPKRRPPDRPTHSHRWRLVVTSPSYSLPISSVLSNLTVASATDPPPSTLIQSIKVSEPPFVITSTTDRPFLARLTLTWAGSMNPPTEIEHWVELDPMRYSSAVLGEEQVFDVELDRSTELLPAREDLKAPSWDDEQVAGAVEDYAAAVPEEEEEPEPAYAVKLRSLLSKFPMTLKDVKGRFTARLPYTLVSTPAALCNMHYGRRKAIEMGRARALREAYNNVASQSSNADLRPLTTVDVFRWLEDEGLFLRPDGAHAAQSGMQSTSSRKRQSTSESDPRGKDFCRACGLQRAQHPTSEEQEVDIKPSMTTLVTPALGAALGFCTSFREDDDASTRPPILDVDALLSPHSGTDSDRRTPLPYGFSSAIITPRPRLPCSAEEDPSALRFHPEDLVAVADPRLTVAILRMTALPVAQQARQARRADPKADPHTDSHSARSPERDPVASSPSESLALSPRTLTTTSSLGLLDLQQPRADVLAHLGPSALLASTVKVVVRHLVARGVDAFRQDEAALRSVVSGRHRHRAGRDSSAPPQRLLAPGHVVRGLARQAQTDVAAAALLLCTARLGERGSSERRC</sequence>
<organism evidence="5 6">
    <name type="scientific">Lentinus tigrinus ALCF2SS1-6</name>
    <dbReference type="NCBI Taxonomy" id="1328759"/>
    <lineage>
        <taxon>Eukaryota</taxon>
        <taxon>Fungi</taxon>
        <taxon>Dikarya</taxon>
        <taxon>Basidiomycota</taxon>
        <taxon>Agaricomycotina</taxon>
        <taxon>Agaricomycetes</taxon>
        <taxon>Polyporales</taxon>
        <taxon>Polyporaceae</taxon>
        <taxon>Lentinus</taxon>
    </lineage>
</organism>
<dbReference type="InterPro" id="IPR058706">
    <property type="entry name" value="zf-C2H2_AHC1-like"/>
</dbReference>
<feature type="compositionally biased region" description="Basic and acidic residues" evidence="3">
    <location>
        <begin position="836"/>
        <end position="858"/>
    </location>
</feature>
<feature type="region of interest" description="Disordered" evidence="3">
    <location>
        <begin position="1"/>
        <end position="22"/>
    </location>
</feature>
<dbReference type="Pfam" id="PF25909">
    <property type="entry name" value="zf-C2H2_AHC1"/>
    <property type="match status" value="1"/>
</dbReference>
<feature type="region of interest" description="Disordered" evidence="3">
    <location>
        <begin position="251"/>
        <end position="291"/>
    </location>
</feature>